<name>A0A5T8JD86_SALER</name>
<comment type="caution">
    <text evidence="2">The sequence shown here is derived from an EMBL/GenBank/DDBJ whole genome shotgun (WGS) entry which is preliminary data.</text>
</comment>
<sequence>MTEQEMPRYQCHKKVRALKIGSIEHKPNPDQSGKSGSSSYGAIIHPDDKKYAAFDVSAEYICKHRPMPGGYYVVYEDGYESYSPAEVFESGYSKL</sequence>
<evidence type="ECO:0000313" key="2">
    <source>
        <dbReference type="EMBL" id="EBN6139303.1"/>
    </source>
</evidence>
<evidence type="ECO:0000256" key="1">
    <source>
        <dbReference type="SAM" id="MobiDB-lite"/>
    </source>
</evidence>
<feature type="compositionally biased region" description="Polar residues" evidence="1">
    <location>
        <begin position="29"/>
        <end position="40"/>
    </location>
</feature>
<protein>
    <submittedName>
        <fullName evidence="2">Uncharacterized protein</fullName>
    </submittedName>
</protein>
<proteinExistence type="predicted"/>
<reference evidence="2" key="1">
    <citation type="submission" date="2018-07" db="EMBL/GenBank/DDBJ databases">
        <authorList>
            <consortium name="PulseNet: The National Subtyping Network for Foodborne Disease Surveillance"/>
            <person name="Tarr C.L."/>
            <person name="Trees E."/>
            <person name="Katz L.S."/>
            <person name="Carleton-Romer H.A."/>
            <person name="Stroika S."/>
            <person name="Kucerova Z."/>
            <person name="Roache K.F."/>
            <person name="Sabol A.L."/>
            <person name="Besser J."/>
            <person name="Gerner-Smidt P."/>
        </authorList>
    </citation>
    <scope>NUCLEOTIDE SEQUENCE</scope>
    <source>
        <strain evidence="2">PNUSAS047119</strain>
    </source>
</reference>
<gene>
    <name evidence="2" type="ORF">DWQ97_08790</name>
</gene>
<feature type="region of interest" description="Disordered" evidence="1">
    <location>
        <begin position="20"/>
        <end position="41"/>
    </location>
</feature>
<dbReference type="EMBL" id="AAGGFH010000004">
    <property type="protein sequence ID" value="EBN6139303.1"/>
    <property type="molecule type" value="Genomic_DNA"/>
</dbReference>
<accession>A0A5T8JD86</accession>
<organism evidence="2">
    <name type="scientific">Salmonella enterica</name>
    <name type="common">Salmonella choleraesuis</name>
    <dbReference type="NCBI Taxonomy" id="28901"/>
    <lineage>
        <taxon>Bacteria</taxon>
        <taxon>Pseudomonadati</taxon>
        <taxon>Pseudomonadota</taxon>
        <taxon>Gammaproteobacteria</taxon>
        <taxon>Enterobacterales</taxon>
        <taxon>Enterobacteriaceae</taxon>
        <taxon>Salmonella</taxon>
    </lineage>
</organism>
<dbReference type="AlphaFoldDB" id="A0A5T8JD86"/>